<accession>A0A8J8NTN8</accession>
<keyword evidence="2" id="KW-1185">Reference proteome</keyword>
<dbReference type="Proteomes" id="UP000785679">
    <property type="component" value="Unassembled WGS sequence"/>
</dbReference>
<comment type="caution">
    <text evidence="1">The sequence shown here is derived from an EMBL/GenBank/DDBJ whole genome shotgun (WGS) entry which is preliminary data.</text>
</comment>
<name>A0A8J8NTN8_HALGN</name>
<proteinExistence type="predicted"/>
<reference evidence="1" key="1">
    <citation type="submission" date="2019-06" db="EMBL/GenBank/DDBJ databases">
        <authorList>
            <person name="Zheng W."/>
        </authorList>
    </citation>
    <scope>NUCLEOTIDE SEQUENCE</scope>
    <source>
        <strain evidence="1">QDHG01</strain>
    </source>
</reference>
<dbReference type="AlphaFoldDB" id="A0A8J8NTN8"/>
<evidence type="ECO:0000313" key="1">
    <source>
        <dbReference type="EMBL" id="TNV81772.1"/>
    </source>
</evidence>
<evidence type="ECO:0000313" key="2">
    <source>
        <dbReference type="Proteomes" id="UP000785679"/>
    </source>
</evidence>
<gene>
    <name evidence="1" type="ORF">FGO68_gene10078</name>
</gene>
<sequence length="594" mass="67179">MVGRDLSASKKGSFFHHRVAVAGSALNNDLLIVQQENANAIQIENQDYQGTGVQRFQRKSQSLNRYSNAVHNRKLLTMSEDKVSKPSADPKTLCFEMLGDVMKVPVRNRPNRTLIQKMLVQTKQSNNVFSDANVSFRRLSQANPQQQKPSIAQIASKYQLTKQSLSEVQEARALIRKRASQNYSRTIPFQLPKHNLGSRDSTPSKLSIDADMKTSSIDGVKKQDELWHVPDLSKEVPITLGDSNEIVTHNNKPSKIRQAHKQPMLNEQSVNQYFNSTFSQSSSGRKNFLRKGFNPQQTGTFNLSSIEDDQPGMLEVHKMVLRQHEQTDYNLHVSQSVALKRRSLKRTLNVFPVQNDDYQIQVALSNLNKSDSQPLRIMAIQQEHMKGEETNRTNELLSQERGLVLESKLTKPLVLKNQEHIQRVGHHTDFTSMNQTMDLKAIYGANGGNKNKSQEGSHAFNSRNIKVSGTLGDTDSLFPQIMKVSTTIDLKRHTVYPQQKCFIKTNMLAGQQMHLQNHENNSNTTPEEGLIKKFQQPILSKSHAKLLRISQQQQRKGSDSNSQHTVRDILQGMMITSNPVRHGVVVPSVTNLIE</sequence>
<protein>
    <submittedName>
        <fullName evidence="1">Uncharacterized protein</fullName>
    </submittedName>
</protein>
<organism evidence="1 2">
    <name type="scientific">Halteria grandinella</name>
    <dbReference type="NCBI Taxonomy" id="5974"/>
    <lineage>
        <taxon>Eukaryota</taxon>
        <taxon>Sar</taxon>
        <taxon>Alveolata</taxon>
        <taxon>Ciliophora</taxon>
        <taxon>Intramacronucleata</taxon>
        <taxon>Spirotrichea</taxon>
        <taxon>Stichotrichia</taxon>
        <taxon>Sporadotrichida</taxon>
        <taxon>Halteriidae</taxon>
        <taxon>Halteria</taxon>
    </lineage>
</organism>
<dbReference type="EMBL" id="RRYP01005755">
    <property type="protein sequence ID" value="TNV81772.1"/>
    <property type="molecule type" value="Genomic_DNA"/>
</dbReference>